<feature type="compositionally biased region" description="Basic and acidic residues" evidence="5">
    <location>
        <begin position="39"/>
        <end position="59"/>
    </location>
</feature>
<feature type="compositionally biased region" description="Basic and acidic residues" evidence="5">
    <location>
        <begin position="1"/>
        <end position="28"/>
    </location>
</feature>
<feature type="compositionally biased region" description="Basic and acidic residues" evidence="5">
    <location>
        <begin position="421"/>
        <end position="432"/>
    </location>
</feature>
<evidence type="ECO:0000256" key="2">
    <source>
        <dbReference type="ARBA" id="ARBA00022946"/>
    </source>
</evidence>
<keyword evidence="2" id="KW-0809">Transit peptide</keyword>
<organism evidence="6 7">
    <name type="scientific">Desulfovibrio desulfuricans</name>
    <dbReference type="NCBI Taxonomy" id="876"/>
    <lineage>
        <taxon>Bacteria</taxon>
        <taxon>Pseudomonadati</taxon>
        <taxon>Thermodesulfobacteriota</taxon>
        <taxon>Desulfovibrionia</taxon>
        <taxon>Desulfovibrionales</taxon>
        <taxon>Desulfovibrionaceae</taxon>
        <taxon>Desulfovibrio</taxon>
    </lineage>
</organism>
<feature type="compositionally biased region" description="Basic and acidic residues" evidence="5">
    <location>
        <begin position="135"/>
        <end position="157"/>
    </location>
</feature>
<evidence type="ECO:0000256" key="1">
    <source>
        <dbReference type="ARBA" id="ARBA00022723"/>
    </source>
</evidence>
<dbReference type="GO" id="GO:0006412">
    <property type="term" value="P:translation"/>
    <property type="evidence" value="ECO:0007669"/>
    <property type="project" value="InterPro"/>
</dbReference>
<feature type="compositionally biased region" description="Acidic residues" evidence="5">
    <location>
        <begin position="386"/>
        <end position="405"/>
    </location>
</feature>
<reference evidence="7" key="1">
    <citation type="submission" date="2016-11" db="EMBL/GenBank/DDBJ databases">
        <authorList>
            <person name="Jaros S."/>
            <person name="Januszkiewicz K."/>
            <person name="Wedrychowicz H."/>
        </authorList>
    </citation>
    <scope>NUCLEOTIDE SEQUENCE [LARGE SCALE GENOMIC DNA]</scope>
    <source>
        <strain evidence="7">DSM 7057</strain>
    </source>
</reference>
<evidence type="ECO:0000313" key="7">
    <source>
        <dbReference type="Proteomes" id="UP000182680"/>
    </source>
</evidence>
<comment type="caution">
    <text evidence="6">The sequence shown here is derived from an EMBL/GenBank/DDBJ whole genome shotgun (WGS) entry which is preliminary data.</text>
</comment>
<accession>A0AA94L1E4</accession>
<feature type="region of interest" description="Disordered" evidence="5">
    <location>
        <begin position="1"/>
        <end position="157"/>
    </location>
</feature>
<evidence type="ECO:0000256" key="3">
    <source>
        <dbReference type="ARBA" id="ARBA00023004"/>
    </source>
</evidence>
<evidence type="ECO:0000256" key="5">
    <source>
        <dbReference type="SAM" id="MobiDB-lite"/>
    </source>
</evidence>
<feature type="region of interest" description="Disordered" evidence="5">
    <location>
        <begin position="380"/>
        <end position="432"/>
    </location>
</feature>
<dbReference type="Pfam" id="PF09243">
    <property type="entry name" value="Rsm22"/>
    <property type="match status" value="1"/>
</dbReference>
<dbReference type="GO" id="GO:0051536">
    <property type="term" value="F:iron-sulfur cluster binding"/>
    <property type="evidence" value="ECO:0007669"/>
    <property type="project" value="UniProtKB-KW"/>
</dbReference>
<dbReference type="GO" id="GO:0046872">
    <property type="term" value="F:metal ion binding"/>
    <property type="evidence" value="ECO:0007669"/>
    <property type="project" value="UniProtKB-KW"/>
</dbReference>
<keyword evidence="3" id="KW-0408">Iron</keyword>
<name>A0AA94L1E4_DESDE</name>
<keyword evidence="1" id="KW-0479">Metal-binding</keyword>
<proteinExistence type="predicted"/>
<feature type="compositionally biased region" description="Basic and acidic residues" evidence="5">
    <location>
        <begin position="102"/>
        <end position="123"/>
    </location>
</feature>
<dbReference type="EMBL" id="FPIW01000004">
    <property type="protein sequence ID" value="SFW21157.1"/>
    <property type="molecule type" value="Genomic_DNA"/>
</dbReference>
<protein>
    <submittedName>
        <fullName evidence="6">Small ribosomal subunit Rsm22</fullName>
    </submittedName>
</protein>
<sequence length="659" mass="70187">MSDQSKKDSRPPRPQQDEKTRGRGDRPSRPGKPAGAGADKAERRRPGKDKTGGRSDQGSHGDTAGNGRSRGGRPAGPEMGGTSRGAGADKKRAERPAPGGKPGEDGRDGRGRPGHKGPDDNRSGGRGAARPSGKSRQEHTPGRGLRDAREIRAPRRDGAYGTAWQGAEALFPPLMEEARHILEQLPQALSRVWPLSKAHRRTLPDDVARLSRLLTTERAALDRPYWSSPAFVSAYLYYFLPWNLVRLTRLLSAMPLPDPHLAAPQGGKALLLDVGSGPLTLPLALWLARPQWRQAPIQVLALDNSSQPLDLGRALLEELAGLTFHEPWAVQVARGQMEHAARHAAPLLAGGETRPWLVSAANVLNELRFGKRSGRGSSLEERLGLLDDDAPDDFGSADDMEDMGDDGFSGGSHMLRPGRARGREAADGERPEDCRQEKLVRFLDSLAPLFHSRYAAPQGPALLFMEPGTRLGGSTIMDLRQLAVEGGLTALAPCPHQAACPLSGGQGGRTWCHFTFGSEGAPRWLEGLSADSGLAKSGLSLAPLLLAPVPPAEAARMAPEGPHGHGRPPRSGVMKARVLTAPFAVPGLAGRGRYACSACGLLLLEDADGLPSGHMLDVNVPPDAARDAKSGARIVRRPGTSSSVQAPRRGQGRNERGGR</sequence>
<dbReference type="Proteomes" id="UP000182680">
    <property type="component" value="Unassembled WGS sequence"/>
</dbReference>
<evidence type="ECO:0000313" key="6">
    <source>
        <dbReference type="EMBL" id="SFW21157.1"/>
    </source>
</evidence>
<gene>
    <name evidence="6" type="ORF">SAMN02910291_00404</name>
</gene>
<dbReference type="RefSeq" id="WP_072311217.1">
    <property type="nucleotide sequence ID" value="NZ_FPIW01000004.1"/>
</dbReference>
<dbReference type="InterPro" id="IPR015324">
    <property type="entry name" value="Ribosomal_Rsm22-like"/>
</dbReference>
<dbReference type="AlphaFoldDB" id="A0AA94L1E4"/>
<feature type="region of interest" description="Disordered" evidence="5">
    <location>
        <begin position="621"/>
        <end position="659"/>
    </location>
</feature>
<keyword evidence="4" id="KW-0411">Iron-sulfur</keyword>
<evidence type="ECO:0000256" key="4">
    <source>
        <dbReference type="ARBA" id="ARBA00023014"/>
    </source>
</evidence>
<dbReference type="GO" id="GO:0008168">
    <property type="term" value="F:methyltransferase activity"/>
    <property type="evidence" value="ECO:0007669"/>
    <property type="project" value="InterPro"/>
</dbReference>